<protein>
    <submittedName>
        <fullName evidence="3">Heavy metal transporter</fullName>
    </submittedName>
</protein>
<keyword evidence="1" id="KW-0732">Signal</keyword>
<dbReference type="RefSeq" id="WP_085767516.1">
    <property type="nucleotide sequence ID" value="NZ_CP019344.1"/>
</dbReference>
<evidence type="ECO:0000313" key="3">
    <source>
        <dbReference type="EMBL" id="ARN78711.1"/>
    </source>
</evidence>
<gene>
    <name evidence="3" type="ORF">BST97_12305</name>
</gene>
<evidence type="ECO:0000259" key="2">
    <source>
        <dbReference type="PROSITE" id="PS50846"/>
    </source>
</evidence>
<reference evidence="3 4" key="1">
    <citation type="submission" date="2016-11" db="EMBL/GenBank/DDBJ databases">
        <title>Trade-off between light-utilization and light-protection in marine flavobacteria.</title>
        <authorList>
            <person name="Kumagai Y."/>
        </authorList>
    </citation>
    <scope>NUCLEOTIDE SEQUENCE [LARGE SCALE GENOMIC DNA]</scope>
    <source>
        <strain evidence="3 4">JCM 13191</strain>
    </source>
</reference>
<dbReference type="SUPFAM" id="SSF55008">
    <property type="entry name" value="HMA, heavy metal-associated domain"/>
    <property type="match status" value="2"/>
</dbReference>
<evidence type="ECO:0000256" key="1">
    <source>
        <dbReference type="SAM" id="SignalP"/>
    </source>
</evidence>
<accession>A0A1W6MM93</accession>
<dbReference type="AlphaFoldDB" id="A0A1W6MM93"/>
<proteinExistence type="predicted"/>
<feature type="domain" description="HMA" evidence="2">
    <location>
        <begin position="120"/>
        <end position="186"/>
    </location>
</feature>
<dbReference type="EMBL" id="CP019344">
    <property type="protein sequence ID" value="ARN78711.1"/>
    <property type="molecule type" value="Genomic_DNA"/>
</dbReference>
<name>A0A1W6MM93_9FLAO</name>
<dbReference type="Proteomes" id="UP000193431">
    <property type="component" value="Chromosome"/>
</dbReference>
<sequence>MKTINKTICLILMMVMGMSLQAQNNNRDLVEVQVDGLGCPFCAYGLEKKFKEFKGIDDIAIDIETGDFSFTYPTEKTISMKAVLDQVIRAGYTPNEAKITRANGAVVTTKSVEESKTIDMEEVSFYVNGTCGMCKSRIEKTLLGLDGLAVAEWDKEKKEVTVFHDPKRLSVEQMQQSLLAVGHDTDDDMATDKAYKNLPPCCKYKREVK</sequence>
<dbReference type="OrthoDB" id="5513217at2"/>
<dbReference type="PROSITE" id="PS50846">
    <property type="entry name" value="HMA_2"/>
    <property type="match status" value="2"/>
</dbReference>
<dbReference type="GO" id="GO:0046872">
    <property type="term" value="F:metal ion binding"/>
    <property type="evidence" value="ECO:0007669"/>
    <property type="project" value="InterPro"/>
</dbReference>
<organism evidence="3 4">
    <name type="scientific">Nonlabens spongiae</name>
    <dbReference type="NCBI Taxonomy" id="331648"/>
    <lineage>
        <taxon>Bacteria</taxon>
        <taxon>Pseudomonadati</taxon>
        <taxon>Bacteroidota</taxon>
        <taxon>Flavobacteriia</taxon>
        <taxon>Flavobacteriales</taxon>
        <taxon>Flavobacteriaceae</taxon>
        <taxon>Nonlabens</taxon>
    </lineage>
</organism>
<feature type="signal peptide" evidence="1">
    <location>
        <begin position="1"/>
        <end position="24"/>
    </location>
</feature>
<dbReference type="InterPro" id="IPR036163">
    <property type="entry name" value="HMA_dom_sf"/>
</dbReference>
<evidence type="ECO:0000313" key="4">
    <source>
        <dbReference type="Proteomes" id="UP000193431"/>
    </source>
</evidence>
<feature type="chain" id="PRO_5012642236" evidence="1">
    <location>
        <begin position="25"/>
        <end position="209"/>
    </location>
</feature>
<dbReference type="InterPro" id="IPR006121">
    <property type="entry name" value="HMA_dom"/>
</dbReference>
<keyword evidence="4" id="KW-1185">Reference proteome</keyword>
<dbReference type="STRING" id="331648.BST97_12305"/>
<dbReference type="Gene3D" id="3.30.70.100">
    <property type="match status" value="2"/>
</dbReference>
<dbReference type="CDD" id="cd00371">
    <property type="entry name" value="HMA"/>
    <property type="match status" value="2"/>
</dbReference>
<feature type="domain" description="HMA" evidence="2">
    <location>
        <begin position="28"/>
        <end position="95"/>
    </location>
</feature>
<dbReference type="Pfam" id="PF00403">
    <property type="entry name" value="HMA"/>
    <property type="match status" value="2"/>
</dbReference>